<dbReference type="GO" id="GO:0016747">
    <property type="term" value="F:acyltransferase activity, transferring groups other than amino-acyl groups"/>
    <property type="evidence" value="ECO:0007669"/>
    <property type="project" value="InterPro"/>
</dbReference>
<evidence type="ECO:0000313" key="2">
    <source>
        <dbReference type="EMBL" id="QEF96978.1"/>
    </source>
</evidence>
<dbReference type="InterPro" id="IPR051531">
    <property type="entry name" value="N-acetyltransferase"/>
</dbReference>
<organism evidence="2 3">
    <name type="scientific">Stieleria maiorica</name>
    <dbReference type="NCBI Taxonomy" id="2795974"/>
    <lineage>
        <taxon>Bacteria</taxon>
        <taxon>Pseudomonadati</taxon>
        <taxon>Planctomycetota</taxon>
        <taxon>Planctomycetia</taxon>
        <taxon>Pirellulales</taxon>
        <taxon>Pirellulaceae</taxon>
        <taxon>Stieleria</taxon>
    </lineage>
</organism>
<reference evidence="2 3" key="1">
    <citation type="submission" date="2019-02" db="EMBL/GenBank/DDBJ databases">
        <title>Planctomycetal bacteria perform biofilm scaping via a novel small molecule.</title>
        <authorList>
            <person name="Jeske O."/>
            <person name="Boedeker C."/>
            <person name="Wiegand S."/>
            <person name="Breitling P."/>
            <person name="Kallscheuer N."/>
            <person name="Jogler M."/>
            <person name="Rohde M."/>
            <person name="Petersen J."/>
            <person name="Medema M.H."/>
            <person name="Surup F."/>
            <person name="Jogler C."/>
        </authorList>
    </citation>
    <scope>NUCLEOTIDE SEQUENCE [LARGE SCALE GENOMIC DNA]</scope>
    <source>
        <strain evidence="2 3">Mal15</strain>
    </source>
</reference>
<dbReference type="SUPFAM" id="SSF55729">
    <property type="entry name" value="Acyl-CoA N-acyltransferases (Nat)"/>
    <property type="match status" value="1"/>
</dbReference>
<accession>A0A5B9M6Y9</accession>
<sequence>MALIIKPTERREIEAIFALRRDPDVLLHQYRPRRSETPESFARKLDAPPDRLGMSFRCTSILVDDVMVGHVMQHFGPAPDPRLNACECGWNLAKSHWGQGIMPRALTLLFDQLFEEDPKLLIFASCFTSNHRSRRVIEKLGFQRDQMHWIVWLTHLIRSRGRRIEQFRLDRRGYRLALAHLAAVESLERESASD</sequence>
<evidence type="ECO:0000313" key="3">
    <source>
        <dbReference type="Proteomes" id="UP000321353"/>
    </source>
</evidence>
<evidence type="ECO:0000259" key="1">
    <source>
        <dbReference type="PROSITE" id="PS51186"/>
    </source>
</evidence>
<protein>
    <recommendedName>
        <fullName evidence="1">N-acetyltransferase domain-containing protein</fullName>
    </recommendedName>
</protein>
<name>A0A5B9M6Y9_9BACT</name>
<dbReference type="Gene3D" id="3.40.630.30">
    <property type="match status" value="1"/>
</dbReference>
<dbReference type="InterPro" id="IPR000182">
    <property type="entry name" value="GNAT_dom"/>
</dbReference>
<dbReference type="EMBL" id="CP036264">
    <property type="protein sequence ID" value="QEF96978.1"/>
    <property type="molecule type" value="Genomic_DNA"/>
</dbReference>
<dbReference type="AlphaFoldDB" id="A0A5B9M6Y9"/>
<dbReference type="InterPro" id="IPR016181">
    <property type="entry name" value="Acyl_CoA_acyltransferase"/>
</dbReference>
<proteinExistence type="predicted"/>
<dbReference type="Pfam" id="PF13302">
    <property type="entry name" value="Acetyltransf_3"/>
    <property type="match status" value="1"/>
</dbReference>
<dbReference type="RefSeq" id="WP_167546631.1">
    <property type="nucleotide sequence ID" value="NZ_CP036264.1"/>
</dbReference>
<dbReference type="PANTHER" id="PTHR43792">
    <property type="entry name" value="GNAT FAMILY, PUTATIVE (AFU_ORTHOLOGUE AFUA_3G00765)-RELATED-RELATED"/>
    <property type="match status" value="1"/>
</dbReference>
<keyword evidence="3" id="KW-1185">Reference proteome</keyword>
<dbReference type="KEGG" id="smam:Mal15_10080"/>
<dbReference type="PROSITE" id="PS51186">
    <property type="entry name" value="GNAT"/>
    <property type="match status" value="1"/>
</dbReference>
<feature type="domain" description="N-acetyltransferase" evidence="1">
    <location>
        <begin position="3"/>
        <end position="158"/>
    </location>
</feature>
<dbReference type="Proteomes" id="UP000321353">
    <property type="component" value="Chromosome"/>
</dbReference>
<gene>
    <name evidence="2" type="ORF">Mal15_10080</name>
</gene>